<reference evidence="2" key="2">
    <citation type="submission" date="2015-06" db="UniProtKB">
        <authorList>
            <consortium name="EnsemblMetazoa"/>
        </authorList>
    </citation>
    <scope>IDENTIFICATION</scope>
</reference>
<accession>T1JTX8</accession>
<dbReference type="HOGENOM" id="CLU_1139275_0_0_1"/>
<evidence type="ECO:0000313" key="2">
    <source>
        <dbReference type="EnsemblMetazoa" id="tetur01g15800.1"/>
    </source>
</evidence>
<reference evidence="3" key="1">
    <citation type="submission" date="2011-08" db="EMBL/GenBank/DDBJ databases">
        <authorList>
            <person name="Rombauts S."/>
        </authorList>
    </citation>
    <scope>NUCLEOTIDE SEQUENCE</scope>
    <source>
        <strain evidence="3">London</strain>
    </source>
</reference>
<sequence>MWLSGETSQPAQKLIGNGRSNLLTVNGRNIFTGKPMLMALLLGIIVVTLILVSLGIIAIIRVRRTHRHVIGLTRSDLDNSQVGPAGGTMFDEGEEVCCCDDECCDEMLLTTTTVQQQEQRANQFNSVEASKGPPDIIPSIGYCTPNNNFDCDKSKDEDKFISSYDKFGMDKCITMEPISIVRNASSQSTLERKSSTLEYKKEMAKGTRVDLIGGSPKFEKSIQGIQIVQNRTLLSVYKLENCAE</sequence>
<name>T1JTX8_TETUR</name>
<dbReference type="Proteomes" id="UP000015104">
    <property type="component" value="Unassembled WGS sequence"/>
</dbReference>
<keyword evidence="1" id="KW-0812">Transmembrane</keyword>
<dbReference type="AlphaFoldDB" id="T1JTX8"/>
<evidence type="ECO:0000256" key="1">
    <source>
        <dbReference type="SAM" id="Phobius"/>
    </source>
</evidence>
<dbReference type="EMBL" id="CAEY01000486">
    <property type="status" value="NOT_ANNOTATED_CDS"/>
    <property type="molecule type" value="Genomic_DNA"/>
</dbReference>
<dbReference type="EnsemblMetazoa" id="tetur01g15800.1">
    <property type="protein sequence ID" value="tetur01g15800.1"/>
    <property type="gene ID" value="tetur01g15800"/>
</dbReference>
<organism evidence="2 3">
    <name type="scientific">Tetranychus urticae</name>
    <name type="common">Two-spotted spider mite</name>
    <dbReference type="NCBI Taxonomy" id="32264"/>
    <lineage>
        <taxon>Eukaryota</taxon>
        <taxon>Metazoa</taxon>
        <taxon>Ecdysozoa</taxon>
        <taxon>Arthropoda</taxon>
        <taxon>Chelicerata</taxon>
        <taxon>Arachnida</taxon>
        <taxon>Acari</taxon>
        <taxon>Acariformes</taxon>
        <taxon>Trombidiformes</taxon>
        <taxon>Prostigmata</taxon>
        <taxon>Eleutherengona</taxon>
        <taxon>Raphignathae</taxon>
        <taxon>Tetranychoidea</taxon>
        <taxon>Tetranychidae</taxon>
        <taxon>Tetranychus</taxon>
    </lineage>
</organism>
<keyword evidence="3" id="KW-1185">Reference proteome</keyword>
<feature type="transmembrane region" description="Helical" evidence="1">
    <location>
        <begin position="36"/>
        <end position="60"/>
    </location>
</feature>
<proteinExistence type="predicted"/>
<keyword evidence="1" id="KW-0472">Membrane</keyword>
<evidence type="ECO:0000313" key="3">
    <source>
        <dbReference type="Proteomes" id="UP000015104"/>
    </source>
</evidence>
<protein>
    <submittedName>
        <fullName evidence="2">Uncharacterized protein</fullName>
    </submittedName>
</protein>
<keyword evidence="1" id="KW-1133">Transmembrane helix</keyword>